<evidence type="ECO:0000313" key="2">
    <source>
        <dbReference type="Proteomes" id="UP000031668"/>
    </source>
</evidence>
<dbReference type="EMBL" id="JWZT01003250">
    <property type="protein sequence ID" value="KII67314.1"/>
    <property type="molecule type" value="Genomic_DNA"/>
</dbReference>
<dbReference type="AlphaFoldDB" id="A0A0C2IPA2"/>
<organism evidence="1 2">
    <name type="scientific">Thelohanellus kitauei</name>
    <name type="common">Myxosporean</name>
    <dbReference type="NCBI Taxonomy" id="669202"/>
    <lineage>
        <taxon>Eukaryota</taxon>
        <taxon>Metazoa</taxon>
        <taxon>Cnidaria</taxon>
        <taxon>Myxozoa</taxon>
        <taxon>Myxosporea</taxon>
        <taxon>Bivalvulida</taxon>
        <taxon>Platysporina</taxon>
        <taxon>Myxobolidae</taxon>
        <taxon>Thelohanellus</taxon>
    </lineage>
</organism>
<comment type="caution">
    <text evidence="1">The sequence shown here is derived from an EMBL/GenBank/DDBJ whole genome shotgun (WGS) entry which is preliminary data.</text>
</comment>
<sequence>MYPFDRICKPISSEQMSWILHLLKKNLVHSKNFKDKLKATMKLTFNNLLSFSNYFLTIAKIDFNNLISLKQRTPFIVNHFTCQLHVSEIDEKIGEKVYVLTKEVDPGGLHLEYSTMTKSNVSDRKYFILEK</sequence>
<dbReference type="Proteomes" id="UP000031668">
    <property type="component" value="Unassembled WGS sequence"/>
</dbReference>
<gene>
    <name evidence="1" type="ORF">RF11_03405</name>
</gene>
<name>A0A0C2IPA2_THEKT</name>
<proteinExistence type="predicted"/>
<keyword evidence="2" id="KW-1185">Reference proteome</keyword>
<accession>A0A0C2IPA2</accession>
<reference evidence="1 2" key="1">
    <citation type="journal article" date="2014" name="Genome Biol. Evol.">
        <title>The genome of the myxosporean Thelohanellus kitauei shows adaptations to nutrient acquisition within its fish host.</title>
        <authorList>
            <person name="Yang Y."/>
            <person name="Xiong J."/>
            <person name="Zhou Z."/>
            <person name="Huo F."/>
            <person name="Miao W."/>
            <person name="Ran C."/>
            <person name="Liu Y."/>
            <person name="Zhang J."/>
            <person name="Feng J."/>
            <person name="Wang M."/>
            <person name="Wang M."/>
            <person name="Wang L."/>
            <person name="Yao B."/>
        </authorList>
    </citation>
    <scope>NUCLEOTIDE SEQUENCE [LARGE SCALE GENOMIC DNA]</scope>
    <source>
        <strain evidence="1">Wuqing</strain>
    </source>
</reference>
<evidence type="ECO:0000313" key="1">
    <source>
        <dbReference type="EMBL" id="KII67314.1"/>
    </source>
</evidence>
<protein>
    <submittedName>
        <fullName evidence="1">Uncharacterized protein</fullName>
    </submittedName>
</protein>